<sequence length="194" mass="20624">MGRSAKFSNSLLGQVRAYYGLRQHELAALLGVADSLVGHIEAGRRALTLEVSERLAPFTQQMAEDTVPLPATPPPGPFDPGPLEARRAACLHEAANLRWAVRGLPGQASIAARWARALPGLRATLPPPIAAEETPATPEAVRLRYAHAWLALRLLALPPEELARWHLADIRAAALEAEAAALAGLLTGQGSVPK</sequence>
<keyword evidence="3" id="KW-1185">Reference proteome</keyword>
<protein>
    <recommendedName>
        <fullName evidence="1">HTH cro/C1-type domain-containing protein</fullName>
    </recommendedName>
</protein>
<comment type="caution">
    <text evidence="2">The sequence shown here is derived from an EMBL/GenBank/DDBJ whole genome shotgun (WGS) entry which is preliminary data.</text>
</comment>
<evidence type="ECO:0000313" key="3">
    <source>
        <dbReference type="Proteomes" id="UP001501469"/>
    </source>
</evidence>
<accession>A0ABP7UEM3</accession>
<name>A0ABP7UEM3_9BACT</name>
<evidence type="ECO:0000313" key="2">
    <source>
        <dbReference type="EMBL" id="GAA4041653.1"/>
    </source>
</evidence>
<organism evidence="2 3">
    <name type="scientific">Hymenobacter glaciei</name>
    <dbReference type="NCBI Taxonomy" id="877209"/>
    <lineage>
        <taxon>Bacteria</taxon>
        <taxon>Pseudomonadati</taxon>
        <taxon>Bacteroidota</taxon>
        <taxon>Cytophagia</taxon>
        <taxon>Cytophagales</taxon>
        <taxon>Hymenobacteraceae</taxon>
        <taxon>Hymenobacter</taxon>
    </lineage>
</organism>
<dbReference type="Proteomes" id="UP001501469">
    <property type="component" value="Unassembled WGS sequence"/>
</dbReference>
<dbReference type="Gene3D" id="1.10.260.40">
    <property type="entry name" value="lambda repressor-like DNA-binding domains"/>
    <property type="match status" value="1"/>
</dbReference>
<proteinExistence type="predicted"/>
<dbReference type="CDD" id="cd00093">
    <property type="entry name" value="HTH_XRE"/>
    <property type="match status" value="1"/>
</dbReference>
<dbReference type="SUPFAM" id="SSF47413">
    <property type="entry name" value="lambda repressor-like DNA-binding domains"/>
    <property type="match status" value="1"/>
</dbReference>
<reference evidence="3" key="1">
    <citation type="journal article" date="2019" name="Int. J. Syst. Evol. Microbiol.">
        <title>The Global Catalogue of Microorganisms (GCM) 10K type strain sequencing project: providing services to taxonomists for standard genome sequencing and annotation.</title>
        <authorList>
            <consortium name="The Broad Institute Genomics Platform"/>
            <consortium name="The Broad Institute Genome Sequencing Center for Infectious Disease"/>
            <person name="Wu L."/>
            <person name="Ma J."/>
        </authorList>
    </citation>
    <scope>NUCLEOTIDE SEQUENCE [LARGE SCALE GENOMIC DNA]</scope>
    <source>
        <strain evidence="3">JCM 17225</strain>
    </source>
</reference>
<dbReference type="Pfam" id="PF13560">
    <property type="entry name" value="HTH_31"/>
    <property type="match status" value="1"/>
</dbReference>
<dbReference type="InterPro" id="IPR010982">
    <property type="entry name" value="Lambda_DNA-bd_dom_sf"/>
</dbReference>
<dbReference type="RefSeq" id="WP_345055997.1">
    <property type="nucleotide sequence ID" value="NZ_BAABDK010000023.1"/>
</dbReference>
<evidence type="ECO:0000259" key="1">
    <source>
        <dbReference type="PROSITE" id="PS50943"/>
    </source>
</evidence>
<gene>
    <name evidence="2" type="ORF">GCM10022409_29580</name>
</gene>
<dbReference type="PROSITE" id="PS50943">
    <property type="entry name" value="HTH_CROC1"/>
    <property type="match status" value="1"/>
</dbReference>
<dbReference type="InterPro" id="IPR001387">
    <property type="entry name" value="Cro/C1-type_HTH"/>
</dbReference>
<dbReference type="EMBL" id="BAABDK010000023">
    <property type="protein sequence ID" value="GAA4041653.1"/>
    <property type="molecule type" value="Genomic_DNA"/>
</dbReference>
<feature type="domain" description="HTH cro/C1-type" evidence="1">
    <location>
        <begin position="20"/>
        <end position="56"/>
    </location>
</feature>